<dbReference type="RefSeq" id="WP_068242430.1">
    <property type="nucleotide sequence ID" value="NZ_LPUY01000056.1"/>
</dbReference>
<keyword evidence="3" id="KW-1185">Reference proteome</keyword>
<dbReference type="PANTHER" id="PTHR13355">
    <property type="entry name" value="GLUCOSAMINE 6-PHOSPHATE N-ACETYLTRANSFERASE"/>
    <property type="match status" value="1"/>
</dbReference>
<dbReference type="PATRIC" id="fig|1768241.3.peg.2004"/>
<dbReference type="SUPFAM" id="SSF55729">
    <property type="entry name" value="Acyl-CoA N-acyltransferases (Nat)"/>
    <property type="match status" value="1"/>
</dbReference>
<sequence>MSLSIDVTEKLDACLTLRFEVFVDEQGVPVEEERDALDDSATHLLALKDGVPVGTARIVFTEDIAKIGRVCVVKSARGTGLGAKLIEACVAEARRRPDVTTAKLGAQIHALGFYEKLGFEAFGPVYLDAGIDHRDMRRPLG</sequence>
<dbReference type="Pfam" id="PF13673">
    <property type="entry name" value="Acetyltransf_10"/>
    <property type="match status" value="1"/>
</dbReference>
<dbReference type="EC" id="2.3.1.-" evidence="2"/>
<dbReference type="Proteomes" id="UP000068382">
    <property type="component" value="Unassembled WGS sequence"/>
</dbReference>
<evidence type="ECO:0000313" key="2">
    <source>
        <dbReference type="EMBL" id="KUP93251.1"/>
    </source>
</evidence>
<gene>
    <name evidence="2" type="primary">yjcF</name>
    <name evidence="2" type="ORF">TRIHO_19070</name>
</gene>
<evidence type="ECO:0000313" key="3">
    <source>
        <dbReference type="Proteomes" id="UP000068382"/>
    </source>
</evidence>
<accession>A0A132BXY6</accession>
<proteinExistence type="predicted"/>
<dbReference type="OrthoDB" id="9796171at2"/>
<dbReference type="AlphaFoldDB" id="A0A132BXY6"/>
<dbReference type="PANTHER" id="PTHR13355:SF11">
    <property type="entry name" value="GLUCOSAMINE 6-PHOSPHATE N-ACETYLTRANSFERASE"/>
    <property type="match status" value="1"/>
</dbReference>
<comment type="caution">
    <text evidence="2">The sequence shown here is derived from an EMBL/GenBank/DDBJ whole genome shotgun (WGS) entry which is preliminary data.</text>
</comment>
<dbReference type="CDD" id="cd04301">
    <property type="entry name" value="NAT_SF"/>
    <property type="match status" value="1"/>
</dbReference>
<dbReference type="InterPro" id="IPR039143">
    <property type="entry name" value="GNPNAT1-like"/>
</dbReference>
<name>A0A132BXY6_9RHOB</name>
<protein>
    <submittedName>
        <fullName evidence="2">Putative N-acetyltransferase YjcF</fullName>
        <ecNumber evidence="2">2.3.1.-</ecNumber>
    </submittedName>
</protein>
<reference evidence="2 3" key="1">
    <citation type="submission" date="2015-12" db="EMBL/GenBank/DDBJ databases">
        <title>Genome sequence of the marine Rhodobacteraceae strain O3.65, Candidatus Tritonibacter horizontis.</title>
        <authorList>
            <person name="Poehlein A."/>
            <person name="Giebel H.A."/>
            <person name="Voget S."/>
            <person name="Brinkhoff T."/>
        </authorList>
    </citation>
    <scope>NUCLEOTIDE SEQUENCE [LARGE SCALE GENOMIC DNA]</scope>
    <source>
        <strain evidence="2 3">O3.65</strain>
    </source>
</reference>
<organism evidence="2 3">
    <name type="scientific">Tritonibacter horizontis</name>
    <dbReference type="NCBI Taxonomy" id="1768241"/>
    <lineage>
        <taxon>Bacteria</taxon>
        <taxon>Pseudomonadati</taxon>
        <taxon>Pseudomonadota</taxon>
        <taxon>Alphaproteobacteria</taxon>
        <taxon>Rhodobacterales</taxon>
        <taxon>Paracoccaceae</taxon>
        <taxon>Tritonibacter</taxon>
    </lineage>
</organism>
<dbReference type="Gene3D" id="3.40.630.30">
    <property type="match status" value="1"/>
</dbReference>
<feature type="domain" description="N-acetyltransferase" evidence="1">
    <location>
        <begin position="1"/>
        <end position="141"/>
    </location>
</feature>
<dbReference type="EMBL" id="LPUY01000056">
    <property type="protein sequence ID" value="KUP93251.1"/>
    <property type="molecule type" value="Genomic_DNA"/>
</dbReference>
<dbReference type="InterPro" id="IPR016181">
    <property type="entry name" value="Acyl_CoA_acyltransferase"/>
</dbReference>
<keyword evidence="2" id="KW-0808">Transferase</keyword>
<keyword evidence="2" id="KW-0012">Acyltransferase</keyword>
<dbReference type="InterPro" id="IPR000182">
    <property type="entry name" value="GNAT_dom"/>
</dbReference>
<dbReference type="GO" id="GO:0004343">
    <property type="term" value="F:glucosamine 6-phosphate N-acetyltransferase activity"/>
    <property type="evidence" value="ECO:0007669"/>
    <property type="project" value="TreeGrafter"/>
</dbReference>
<dbReference type="PROSITE" id="PS51186">
    <property type="entry name" value="GNAT"/>
    <property type="match status" value="1"/>
</dbReference>
<evidence type="ECO:0000259" key="1">
    <source>
        <dbReference type="PROSITE" id="PS51186"/>
    </source>
</evidence>